<feature type="domain" description="Nephrocystin 3-like N-terminal" evidence="4">
    <location>
        <begin position="345"/>
        <end position="499"/>
    </location>
</feature>
<dbReference type="STRING" id="1149755.A0A2J6RG50"/>
<protein>
    <submittedName>
        <fullName evidence="5">Uncharacterized protein</fullName>
    </submittedName>
</protein>
<dbReference type="Pfam" id="PF17109">
    <property type="entry name" value="Goodbye"/>
    <property type="match status" value="1"/>
</dbReference>
<evidence type="ECO:0000313" key="5">
    <source>
        <dbReference type="EMBL" id="PMD37489.1"/>
    </source>
</evidence>
<feature type="region of interest" description="Disordered" evidence="2">
    <location>
        <begin position="1367"/>
        <end position="1400"/>
    </location>
</feature>
<feature type="region of interest" description="Disordered" evidence="2">
    <location>
        <begin position="781"/>
        <end position="809"/>
    </location>
</feature>
<sequence>MALEIETSPAPASEKSPTDLAILWRNAFNAYNEKVGDEGKKLKLDGTELVVSLNGVIGSVESSSKSFRKWRHDGNKLDKVRSIIGENLEYVQAIGDQVIDAATAAFPASGAIWTVVTFAIKACQKMSADYDQLLTLIGESGNFLKTLQIIEENVPNVQRYAEFVTDALTSLMMVFAVQTRFMIDGRALQFWHSLKGGDSELSKAYNDVTLAIDRLSRANSFVALRNTEDIKGLLIQYGKNSDSYYEEMVKRMDDQGQLITDGFEKQERTVVAGFEQQNVSLTNIQQSIKELQNQLSHQSTPDSTQPTTDLSSRSLTALNKVRQFFGKSANPISTLKELKRSFVPGTDSWFQEDLDYKAWLNGETPVLWLAGEAGVGKSHLAYSAIRTLQERTKSHPRTSLFRSGRNALCSIGLQMAMQDHKLRETMASLISDDCCVQWAIPYIWKWVFLDVFKEDQDAELFLVLDGVDEAEAEDFYPVLACLSDVREEKLRMHVLFTGRRNAGIEPFAEGEHVKEIEATLSKSRMGLKNLVDARFETLPRLSKFSHHVKTKIGEAMLKGNYGPLYVDRFLQNLDSKGMERPALKAIEQMPEDLSSLYDEIIVKCYENREPKQIEALKLVFTWMAFSERPLSLEEVYSLLLLKTGSVGIDLEEEIAGKCSSILEISSTVFIDEDKSKYKDVAEGNVSVPKNDSSGSDIDLPSDSSLFLQFQERSLREHFRGETKSQTIIRDSPLVSYLSLFSTTVDVLTKNFETPEQHSASVALQIYAVGYWLRTFVDLDEAEGPQDQEENEDEDEGTEDKDKDPKPFSATEDQIIQVVEGLYRITSNQNNVSGLIMDHGDKCYDSFDEDVAKVFGKWAKWGLECTQDLSKEAKQWAAETTLKPEEVLQPLARGHVEYWFTQLFEEPVKGAYKIALKAFKTKFGEDDEDAAAGKQAQAQKEQSDILALSNAFNIEKHPSAALAIGALFTYEAADSAMSGQQKYEAASKVLTPNLESTLTNRERLATLALLSKNLVQNCDPSEDADPRQIAVKYIEEGLAIPSGDSDDEKRLRQSLLVEGSNLDRVMQELDSAATRIEEAMTVWPGDRSNLFGELIVVLDGLGEYEKILEKVEQWGAIRLSLTGERWNEVNMRYQKAAKLTGKEEVMITTYELLEQELSPLKWASPTKYQFALACRRAIGDVPRAKRLLYEILDDETCIDPTTDQHSDTIPLFARRELAEIISEEFRAAKALKEKQAFVMEMEGLPDRKLAKLYSLGDNLLENDPELIIRARMYQKVGPMEIFEDALNKAFKSCVASLEDDNPWNDQDTLRQLCGILTCLGLEKEAAIALSAQLYNLDARLLEKSLNEIDRLKTGADGMTYLIPQSAVEAPDDEGWEDDDDEAGQGSDDLEAPSDEDGSNPEVEYDLITWGGRVCSGTCAQTGFTDWEIPLYRCVICADSDWCEECYQKRATGEGGGWRTYCKHEYIKGPADGWKGIKDGKIAIEEQEDIEFTKWLKDLESVKWPQAWERFWLG</sequence>
<evidence type="ECO:0000256" key="1">
    <source>
        <dbReference type="ARBA" id="ARBA00022737"/>
    </source>
</evidence>
<dbReference type="OrthoDB" id="448455at2759"/>
<feature type="domain" description="Fungal STAND N-terminal Goodbye" evidence="3">
    <location>
        <begin position="24"/>
        <end position="149"/>
    </location>
</feature>
<name>A0A2J6RG50_HYAVF</name>
<keyword evidence="6" id="KW-1185">Reference proteome</keyword>
<evidence type="ECO:0000256" key="2">
    <source>
        <dbReference type="SAM" id="MobiDB-lite"/>
    </source>
</evidence>
<proteinExistence type="predicted"/>
<keyword evidence="1" id="KW-0677">Repeat</keyword>
<gene>
    <name evidence="5" type="ORF">L207DRAFT_555912</name>
</gene>
<evidence type="ECO:0000259" key="3">
    <source>
        <dbReference type="Pfam" id="PF17109"/>
    </source>
</evidence>
<dbReference type="InterPro" id="IPR056884">
    <property type="entry name" value="NPHP3-like_N"/>
</dbReference>
<dbReference type="InterPro" id="IPR031350">
    <property type="entry name" value="Goodbye_dom"/>
</dbReference>
<organism evidence="5 6">
    <name type="scientific">Hyaloscypha variabilis (strain UAMH 11265 / GT02V1 / F)</name>
    <name type="common">Meliniomyces variabilis</name>
    <dbReference type="NCBI Taxonomy" id="1149755"/>
    <lineage>
        <taxon>Eukaryota</taxon>
        <taxon>Fungi</taxon>
        <taxon>Dikarya</taxon>
        <taxon>Ascomycota</taxon>
        <taxon>Pezizomycotina</taxon>
        <taxon>Leotiomycetes</taxon>
        <taxon>Helotiales</taxon>
        <taxon>Hyaloscyphaceae</taxon>
        <taxon>Hyaloscypha</taxon>
        <taxon>Hyaloscypha variabilis</taxon>
    </lineage>
</organism>
<dbReference type="Pfam" id="PF24883">
    <property type="entry name" value="NPHP3_N"/>
    <property type="match status" value="1"/>
</dbReference>
<feature type="compositionally biased region" description="Acidic residues" evidence="2">
    <location>
        <begin position="1368"/>
        <end position="1400"/>
    </location>
</feature>
<dbReference type="InterPro" id="IPR027417">
    <property type="entry name" value="P-loop_NTPase"/>
</dbReference>
<evidence type="ECO:0000313" key="6">
    <source>
        <dbReference type="Proteomes" id="UP000235786"/>
    </source>
</evidence>
<dbReference type="Proteomes" id="UP000235786">
    <property type="component" value="Unassembled WGS sequence"/>
</dbReference>
<reference evidence="5 6" key="1">
    <citation type="submission" date="2016-04" db="EMBL/GenBank/DDBJ databases">
        <title>A degradative enzymes factory behind the ericoid mycorrhizal symbiosis.</title>
        <authorList>
            <consortium name="DOE Joint Genome Institute"/>
            <person name="Martino E."/>
            <person name="Morin E."/>
            <person name="Grelet G."/>
            <person name="Kuo A."/>
            <person name="Kohler A."/>
            <person name="Daghino S."/>
            <person name="Barry K."/>
            <person name="Choi C."/>
            <person name="Cichocki N."/>
            <person name="Clum A."/>
            <person name="Copeland A."/>
            <person name="Hainaut M."/>
            <person name="Haridas S."/>
            <person name="Labutti K."/>
            <person name="Lindquist E."/>
            <person name="Lipzen A."/>
            <person name="Khouja H.-R."/>
            <person name="Murat C."/>
            <person name="Ohm R."/>
            <person name="Olson A."/>
            <person name="Spatafora J."/>
            <person name="Veneault-Fourrey C."/>
            <person name="Henrissat B."/>
            <person name="Grigoriev I."/>
            <person name="Martin F."/>
            <person name="Perotto S."/>
        </authorList>
    </citation>
    <scope>NUCLEOTIDE SEQUENCE [LARGE SCALE GENOMIC DNA]</scope>
    <source>
        <strain evidence="5 6">F</strain>
    </source>
</reference>
<dbReference type="EMBL" id="KZ613949">
    <property type="protein sequence ID" value="PMD37489.1"/>
    <property type="molecule type" value="Genomic_DNA"/>
</dbReference>
<dbReference type="PANTHER" id="PTHR10039">
    <property type="entry name" value="AMELOGENIN"/>
    <property type="match status" value="1"/>
</dbReference>
<feature type="compositionally biased region" description="Acidic residues" evidence="2">
    <location>
        <begin position="781"/>
        <end position="798"/>
    </location>
</feature>
<accession>A0A2J6RG50</accession>
<dbReference type="SUPFAM" id="SSF52540">
    <property type="entry name" value="P-loop containing nucleoside triphosphate hydrolases"/>
    <property type="match status" value="1"/>
</dbReference>
<evidence type="ECO:0000259" key="4">
    <source>
        <dbReference type="Pfam" id="PF24883"/>
    </source>
</evidence>
<dbReference type="PANTHER" id="PTHR10039:SF17">
    <property type="entry name" value="FUNGAL STAND N-TERMINAL GOODBYE DOMAIN-CONTAINING PROTEIN-RELATED"/>
    <property type="match status" value="1"/>
</dbReference>